<evidence type="ECO:0000256" key="1">
    <source>
        <dbReference type="SAM" id="MobiDB-lite"/>
    </source>
</evidence>
<reference evidence="3 4" key="1">
    <citation type="submission" date="2018-07" db="EMBL/GenBank/DDBJ databases">
        <title>Genomic Encyclopedia of Type Strains, Phase III (KMG-III): the genomes of soil and plant-associated and newly described type strains.</title>
        <authorList>
            <person name="Whitman W."/>
        </authorList>
    </citation>
    <scope>NUCLEOTIDE SEQUENCE [LARGE SCALE GENOMIC DNA]</scope>
    <source>
        <strain evidence="3 4">CECT 8488</strain>
    </source>
</reference>
<dbReference type="Pfam" id="PF04748">
    <property type="entry name" value="Polysacc_deac_2"/>
    <property type="match status" value="1"/>
</dbReference>
<dbReference type="AlphaFoldDB" id="A0A3D9HP77"/>
<comment type="caution">
    <text evidence="3">The sequence shown here is derived from an EMBL/GenBank/DDBJ whole genome shotgun (WGS) entry which is preliminary data.</text>
</comment>
<organism evidence="3 4">
    <name type="scientific">Aestuariispira insulae</name>
    <dbReference type="NCBI Taxonomy" id="1461337"/>
    <lineage>
        <taxon>Bacteria</taxon>
        <taxon>Pseudomonadati</taxon>
        <taxon>Pseudomonadota</taxon>
        <taxon>Alphaproteobacteria</taxon>
        <taxon>Rhodospirillales</taxon>
        <taxon>Kiloniellaceae</taxon>
        <taxon>Aestuariispira</taxon>
    </lineage>
</organism>
<dbReference type="EMBL" id="QRDW01000003">
    <property type="protein sequence ID" value="RED51269.1"/>
    <property type="molecule type" value="Genomic_DNA"/>
</dbReference>
<dbReference type="Proteomes" id="UP000256845">
    <property type="component" value="Unassembled WGS sequence"/>
</dbReference>
<feature type="compositionally biased region" description="Basic and acidic residues" evidence="1">
    <location>
        <begin position="153"/>
        <end position="165"/>
    </location>
</feature>
<accession>A0A3D9HP77</accession>
<keyword evidence="2" id="KW-0812">Transmembrane</keyword>
<dbReference type="PANTHER" id="PTHR30105:SF2">
    <property type="entry name" value="DIVERGENT POLYSACCHARIDE DEACETYLASE SUPERFAMILY"/>
    <property type="match status" value="1"/>
</dbReference>
<dbReference type="OrthoDB" id="9784811at2"/>
<dbReference type="SUPFAM" id="SSF88713">
    <property type="entry name" value="Glycoside hydrolase/deacetylase"/>
    <property type="match status" value="1"/>
</dbReference>
<keyword evidence="4" id="KW-1185">Reference proteome</keyword>
<keyword evidence="2" id="KW-1133">Transmembrane helix</keyword>
<feature type="transmembrane region" description="Helical" evidence="2">
    <location>
        <begin position="48"/>
        <end position="72"/>
    </location>
</feature>
<feature type="region of interest" description="Disordered" evidence="1">
    <location>
        <begin position="102"/>
        <end position="203"/>
    </location>
</feature>
<dbReference type="PANTHER" id="PTHR30105">
    <property type="entry name" value="UNCHARACTERIZED YIBQ-RELATED"/>
    <property type="match status" value="1"/>
</dbReference>
<feature type="compositionally biased region" description="Polar residues" evidence="1">
    <location>
        <begin position="166"/>
        <end position="177"/>
    </location>
</feature>
<evidence type="ECO:0000313" key="3">
    <source>
        <dbReference type="EMBL" id="RED51269.1"/>
    </source>
</evidence>
<dbReference type="RefSeq" id="WP_115936176.1">
    <property type="nucleotide sequence ID" value="NZ_QRDW01000003.1"/>
</dbReference>
<proteinExistence type="predicted"/>
<name>A0A3D9HP77_9PROT</name>
<dbReference type="InterPro" id="IPR011330">
    <property type="entry name" value="Glyco_hydro/deAcase_b/a-brl"/>
</dbReference>
<dbReference type="CDD" id="cd10936">
    <property type="entry name" value="CE4_DAC2"/>
    <property type="match status" value="1"/>
</dbReference>
<evidence type="ECO:0000313" key="4">
    <source>
        <dbReference type="Proteomes" id="UP000256845"/>
    </source>
</evidence>
<keyword evidence="2" id="KW-0472">Membrane</keyword>
<gene>
    <name evidence="3" type="ORF">DFP90_10369</name>
</gene>
<sequence>MSDGERFALDLKAKIPKVNLSFLKGKDGADAADEDDLDYLEKTRFQKIFPWMSVGIAYLILVGGVAGTAIYLTSHEDEIAAEMRAKRPMIALEPITIRETRRVEASDGDDQSAPAEAENPLLALMPGRNEADGEETDPQMAEDTAGSGEQLSDADKPAEETDNRAGTETGDGTNTAAVEQPQEVPPGTGSGEDPYGGALIPHPDPNLVEESDVGPLPMIAVDGRLPWRVYSRPFNPLETRPRIAIVVTNLGLSDQVTDKAIELPGAMTLAFAPYSRKISEWIDKARGAGHEVLLTLPMEPHDFPMSDPGPYALMTSLDGEENVEKLHWIMSRATGYIGMVNFLGSKFNSSKDILRPVFAELQRRGLMYLETSEAVVSIVPELSGEMEVPSLSVDIVLDGPSGTGQLLTNLARLESRAKTQGYAIGLAYNHPNGIDRLESWSRDLAEKGIALIPLSAVLASGLEKTAGGS</sequence>
<evidence type="ECO:0000256" key="2">
    <source>
        <dbReference type="SAM" id="Phobius"/>
    </source>
</evidence>
<dbReference type="Gene3D" id="3.20.20.370">
    <property type="entry name" value="Glycoside hydrolase/deacetylase"/>
    <property type="match status" value="1"/>
</dbReference>
<feature type="compositionally biased region" description="Low complexity" evidence="1">
    <location>
        <begin position="113"/>
        <end position="124"/>
    </location>
</feature>
<dbReference type="InterPro" id="IPR006837">
    <property type="entry name" value="Divergent_DAC"/>
</dbReference>
<protein>
    <submittedName>
        <fullName evidence="3">Polysaccharide deacetylase 2 family uncharacterized protein YibQ</fullName>
    </submittedName>
</protein>
<dbReference type="GO" id="GO:0005975">
    <property type="term" value="P:carbohydrate metabolic process"/>
    <property type="evidence" value="ECO:0007669"/>
    <property type="project" value="InterPro"/>
</dbReference>